<dbReference type="InterPro" id="IPR036116">
    <property type="entry name" value="FN3_sf"/>
</dbReference>
<feature type="region of interest" description="Disordered" evidence="1">
    <location>
        <begin position="929"/>
        <end position="1002"/>
    </location>
</feature>
<evidence type="ECO:0000313" key="4">
    <source>
        <dbReference type="Proteomes" id="UP000678237"/>
    </source>
</evidence>
<dbReference type="InterPro" id="IPR013783">
    <property type="entry name" value="Ig-like_fold"/>
</dbReference>
<dbReference type="CDD" id="cd00063">
    <property type="entry name" value="FN3"/>
    <property type="match status" value="1"/>
</dbReference>
<reference evidence="3" key="1">
    <citation type="submission" date="2021-03" db="EMBL/GenBank/DDBJ databases">
        <authorList>
            <person name="Jaffe A."/>
        </authorList>
    </citation>
    <scope>NUCLEOTIDE SEQUENCE</scope>
    <source>
        <strain evidence="3">RIFCSPLOWO2_01_FULL_58_19</strain>
    </source>
</reference>
<feature type="domain" description="Fibronectin type-III" evidence="2">
    <location>
        <begin position="234"/>
        <end position="330"/>
    </location>
</feature>
<sequence length="1002" mass="107984">MKRATRTALVVAWLALLVAGAWAAAPTISGLSPDGSTTVTSNQPTIQFEVSENGAGVTDYNVSIDGTKVKGKGDTGITVQPVDTDTNRISFSVSSALSDATHTLKIGATSADSPAQYVETGTVNFTVSATTASNAPTNPRISVPPFTRTVKPKLQLKADGSPAKMRFSCSQTGPWDANHSYATSYSDFNILDQNVGCSASEGLHAIWVQYAFAASNWSDANTASTFYDVSKPSKPGNLSVAIRDTDNAVNVKWDESSDSSGSKPRYNVYRSMDLNFVGKELVSTGLAANQFFDKKGLKDGTTYYYRATAVDSAGNESEPSDAKQIVAKVIITGDTEKPGDGGKAISEGDLKIVLVRADGKETLSVRKEKVTLKGSFGKKLINVNLLFKLPGGKTLELIDASKPAESDNLDGFSKEVDASEAKSGKGQILFKAKDPDTDKLLSRAIEFDVDTDEPVADWINPEKEKASFAGKVLLKVKANDKGSGLEKAVFSYKEARTGKAGELGTVTRDDNGFYSQEWKFDGYYNGAYSVSVTVYDKAGNSVTESLKEVNLSGAKNPDKEVTEAKVVEAEARQADIDKFADRLKQKNVVSSKLTNARDSFTAKIAEAKSLQAAKNYAEAQKRVAEALAIVTGLPNLIEVREARKVDYVLDANALEKGVKEAGLDEKLVPKAVDLIKKSKAHRSLEVLEIKEGSDSTFQVNVVVSVSNPGTEAVSLKVIEVIPKEFAAKASDLRSQADFKVLNADPSIEFRAELGKGASQEFVYSLSKALSKEEARVFLDAEPLKAFPAPPLVLEASQAVGEVKPKARIDLTPVLAFLAVLVVAGLAFFSWKKFGGEGLGGVGAMMAGLLEQVQAGLKGAMPGKKKAEGLSRPSGKRVDFLDEGEGEGVISFKKAREARGFGGKRYEPLFLGGDEDSAAKKPERKLHPLERLIEEHPRPAPPKHVFREPLPVRERSERRERSEPPKDFFEGLKKRFEPKPTEEAEEKPVPRKKAGSKWGYGSE</sequence>
<comment type="caution">
    <text evidence="3">The sequence shown here is derived from an EMBL/GenBank/DDBJ whole genome shotgun (WGS) entry which is preliminary data.</text>
</comment>
<dbReference type="SMART" id="SM00060">
    <property type="entry name" value="FN3"/>
    <property type="match status" value="1"/>
</dbReference>
<accession>A0A8T4LLN1</accession>
<dbReference type="Pfam" id="PF00041">
    <property type="entry name" value="fn3"/>
    <property type="match status" value="1"/>
</dbReference>
<protein>
    <recommendedName>
        <fullName evidence="2">Fibronectin type-III domain-containing protein</fullName>
    </recommendedName>
</protein>
<dbReference type="SUPFAM" id="SSF49265">
    <property type="entry name" value="Fibronectin type III"/>
    <property type="match status" value="1"/>
</dbReference>
<reference evidence="3" key="2">
    <citation type="submission" date="2021-05" db="EMBL/GenBank/DDBJ databases">
        <title>Protein family content uncovers lineage relationships and bacterial pathway maintenance mechanisms in DPANN archaea.</title>
        <authorList>
            <person name="Castelle C.J."/>
            <person name="Meheust R."/>
            <person name="Jaffe A.L."/>
            <person name="Seitz K."/>
            <person name="Gong X."/>
            <person name="Baker B.J."/>
            <person name="Banfield J.F."/>
        </authorList>
    </citation>
    <scope>NUCLEOTIDE SEQUENCE</scope>
    <source>
        <strain evidence="3">RIFCSPLOWO2_01_FULL_58_19</strain>
    </source>
</reference>
<dbReference type="EMBL" id="JAGVWE010000006">
    <property type="protein sequence ID" value="MBS3063686.1"/>
    <property type="molecule type" value="Genomic_DNA"/>
</dbReference>
<gene>
    <name evidence="3" type="ORF">J4203_07525</name>
</gene>
<dbReference type="PROSITE" id="PS50853">
    <property type="entry name" value="FN3"/>
    <property type="match status" value="1"/>
</dbReference>
<evidence type="ECO:0000313" key="3">
    <source>
        <dbReference type="EMBL" id="MBS3063686.1"/>
    </source>
</evidence>
<proteinExistence type="predicted"/>
<dbReference type="Proteomes" id="UP000678237">
    <property type="component" value="Unassembled WGS sequence"/>
</dbReference>
<feature type="compositionally biased region" description="Basic and acidic residues" evidence="1">
    <location>
        <begin position="944"/>
        <end position="988"/>
    </location>
</feature>
<dbReference type="Gene3D" id="2.60.40.10">
    <property type="entry name" value="Immunoglobulins"/>
    <property type="match status" value="2"/>
</dbReference>
<dbReference type="InterPro" id="IPR003961">
    <property type="entry name" value="FN3_dom"/>
</dbReference>
<evidence type="ECO:0000259" key="2">
    <source>
        <dbReference type="PROSITE" id="PS50853"/>
    </source>
</evidence>
<name>A0A8T4LLN1_9ARCH</name>
<dbReference type="AlphaFoldDB" id="A0A8T4LLN1"/>
<organism evidence="3 4">
    <name type="scientific">Candidatus Iainarchaeum sp</name>
    <dbReference type="NCBI Taxonomy" id="3101447"/>
    <lineage>
        <taxon>Archaea</taxon>
        <taxon>Candidatus Iainarchaeota</taxon>
        <taxon>Candidatus Iainarchaeia</taxon>
        <taxon>Candidatus Iainarchaeales</taxon>
        <taxon>Candidatus Iainarchaeaceae</taxon>
        <taxon>Candidatus Iainarchaeum</taxon>
    </lineage>
</organism>
<evidence type="ECO:0000256" key="1">
    <source>
        <dbReference type="SAM" id="MobiDB-lite"/>
    </source>
</evidence>